<dbReference type="PANTHER" id="PTHR21310:SF13">
    <property type="entry name" value="AMINOGLYCOSIDE PHOSPHOTRANSFERASE DOMAIN-CONTAINING PROTEIN"/>
    <property type="match status" value="1"/>
</dbReference>
<dbReference type="PANTHER" id="PTHR21310">
    <property type="entry name" value="AMINOGLYCOSIDE PHOSPHOTRANSFERASE-RELATED-RELATED"/>
    <property type="match status" value="1"/>
</dbReference>
<dbReference type="Pfam" id="PF01636">
    <property type="entry name" value="APH"/>
    <property type="match status" value="1"/>
</dbReference>
<evidence type="ECO:0000259" key="2">
    <source>
        <dbReference type="Pfam" id="PF01636"/>
    </source>
</evidence>
<feature type="domain" description="Aminoglycoside phosphotransferase" evidence="2">
    <location>
        <begin position="154"/>
        <end position="416"/>
    </location>
</feature>
<reference evidence="3" key="1">
    <citation type="submission" date="2016-04" db="EMBL/GenBank/DDBJ databases">
        <authorList>
            <person name="Nguyen H.D."/>
            <person name="Samba Siva P."/>
            <person name="Cullis J."/>
            <person name="Levesque C.A."/>
            <person name="Hambleton S."/>
        </authorList>
    </citation>
    <scope>NUCLEOTIDE SEQUENCE</scope>
    <source>
        <strain evidence="3">DAOMC 236422</strain>
    </source>
</reference>
<evidence type="ECO:0000313" key="3">
    <source>
        <dbReference type="EMBL" id="KAE8269783.1"/>
    </source>
</evidence>
<evidence type="ECO:0000256" key="1">
    <source>
        <dbReference type="SAM" id="MobiDB-lite"/>
    </source>
</evidence>
<dbReference type="EMBL" id="LWDG02000078">
    <property type="protein sequence ID" value="KAE8269783.1"/>
    <property type="molecule type" value="Genomic_DNA"/>
</dbReference>
<dbReference type="AlphaFoldDB" id="A0A8X7NB33"/>
<dbReference type="Gene3D" id="3.90.1200.10">
    <property type="match status" value="1"/>
</dbReference>
<evidence type="ECO:0000313" key="4">
    <source>
        <dbReference type="Proteomes" id="UP000078113"/>
    </source>
</evidence>
<dbReference type="Proteomes" id="UP000078113">
    <property type="component" value="Unassembled WGS sequence"/>
</dbReference>
<dbReference type="InterPro" id="IPR011009">
    <property type="entry name" value="Kinase-like_dom_sf"/>
</dbReference>
<feature type="compositionally biased region" description="Low complexity" evidence="1">
    <location>
        <begin position="83"/>
        <end position="109"/>
    </location>
</feature>
<dbReference type="SUPFAM" id="SSF56112">
    <property type="entry name" value="Protein kinase-like (PK-like)"/>
    <property type="match status" value="1"/>
</dbReference>
<reference evidence="3" key="2">
    <citation type="journal article" date="2019" name="IMA Fungus">
        <title>Genome sequencing and comparison of five Tilletia species to identify candidate genes for the detection of regulated species infecting wheat.</title>
        <authorList>
            <person name="Nguyen H.D.T."/>
            <person name="Sultana T."/>
            <person name="Kesanakurti P."/>
            <person name="Hambleton S."/>
        </authorList>
    </citation>
    <scope>NUCLEOTIDE SEQUENCE</scope>
    <source>
        <strain evidence="3">DAOMC 236422</strain>
    </source>
</reference>
<organism evidence="3 4">
    <name type="scientific">Tilletia walkeri</name>
    <dbReference type="NCBI Taxonomy" id="117179"/>
    <lineage>
        <taxon>Eukaryota</taxon>
        <taxon>Fungi</taxon>
        <taxon>Dikarya</taxon>
        <taxon>Basidiomycota</taxon>
        <taxon>Ustilaginomycotina</taxon>
        <taxon>Exobasidiomycetes</taxon>
        <taxon>Tilletiales</taxon>
        <taxon>Tilletiaceae</taxon>
        <taxon>Tilletia</taxon>
    </lineage>
</organism>
<keyword evidence="4" id="KW-1185">Reference proteome</keyword>
<feature type="region of interest" description="Disordered" evidence="1">
    <location>
        <begin position="39"/>
        <end position="109"/>
    </location>
</feature>
<sequence>MKILPAGRNTIDLFAGYRISPTDADVDIFASANPLSSRFAETPLSSEDEGGDDEDDQLQQQQQLPQATPPAEVSGAQTSREITPGSRPAAPGTPAATPGTGPSLPLPSLTRHPSTWTLYSEPRRPFAHFLPKVRTLVADLQARHIIPPAHNVDILRVTGGSLHRIFRLVLDGDGSRILRVPRRSGYGAERVARMIRWLNVHTDLPVPRILAWDGSTENPLRRPWMLTTWIPGVTLKEALPEMTVEQRCEVAVQLANITADILSVPVPNGIGPLFVDDDGKLKIGHYDFDDMAGEAVLPSSSSNHIVPRTALDFMRQQFVAANDFIRTLGPPRSHVDGDHLAKWHRHGKGRMIGYESILDGLARIFEHSPPAEQRAVLQHPDLSRGNIIVDQIPPSDSNSSRVRWKITGIIDWDDCKTLPVEAAYQLPSYIWTADATADKTPETHVPDPSKRNSNESEIDAVREAYVDAIAARIPDFVTIAESAPDCDLAFILRLSSLTYFPSNIAQEVVDQAERIASEAAR</sequence>
<feature type="compositionally biased region" description="Acidic residues" evidence="1">
    <location>
        <begin position="46"/>
        <end position="57"/>
    </location>
</feature>
<gene>
    <name evidence="3" type="ORF">A4X09_0g2547</name>
</gene>
<dbReference type="InterPro" id="IPR051678">
    <property type="entry name" value="AGP_Transferase"/>
</dbReference>
<proteinExistence type="predicted"/>
<name>A0A8X7NB33_9BASI</name>
<comment type="caution">
    <text evidence="3">The sequence shown here is derived from an EMBL/GenBank/DDBJ whole genome shotgun (WGS) entry which is preliminary data.</text>
</comment>
<dbReference type="InterPro" id="IPR002575">
    <property type="entry name" value="Aminoglycoside_PTrfase"/>
</dbReference>
<accession>A0A8X7NB33</accession>
<protein>
    <recommendedName>
        <fullName evidence="2">Aminoglycoside phosphotransferase domain-containing protein</fullName>
    </recommendedName>
</protein>